<dbReference type="AlphaFoldDB" id="A0A5J5K7F2"/>
<proteinExistence type="predicted"/>
<protein>
    <submittedName>
        <fullName evidence="1">Uncharacterized protein</fullName>
    </submittedName>
</protein>
<dbReference type="EMBL" id="VYTZ01000003">
    <property type="protein sequence ID" value="KAA9380110.1"/>
    <property type="molecule type" value="Genomic_DNA"/>
</dbReference>
<gene>
    <name evidence="1" type="ORF">F5972_10935</name>
</gene>
<organism evidence="1 2">
    <name type="scientific">Microbispora cellulosiformans</name>
    <dbReference type="NCBI Taxonomy" id="2614688"/>
    <lineage>
        <taxon>Bacteria</taxon>
        <taxon>Bacillati</taxon>
        <taxon>Actinomycetota</taxon>
        <taxon>Actinomycetes</taxon>
        <taxon>Streptosporangiales</taxon>
        <taxon>Streptosporangiaceae</taxon>
        <taxon>Microbispora</taxon>
    </lineage>
</organism>
<dbReference type="Proteomes" id="UP000327011">
    <property type="component" value="Unassembled WGS sequence"/>
</dbReference>
<accession>A0A5J5K7F2</accession>
<evidence type="ECO:0000313" key="1">
    <source>
        <dbReference type="EMBL" id="KAA9380110.1"/>
    </source>
</evidence>
<evidence type="ECO:0000313" key="2">
    <source>
        <dbReference type="Proteomes" id="UP000327011"/>
    </source>
</evidence>
<reference evidence="1 2" key="1">
    <citation type="submission" date="2019-09" db="EMBL/GenBank/DDBJ databases">
        <title>Screening of Novel Bioactive Compounds from Soil-Associated.</title>
        <authorList>
            <person name="Gong X."/>
        </authorList>
    </citation>
    <scope>NUCLEOTIDE SEQUENCE [LARGE SCALE GENOMIC DNA]</scope>
    <source>
        <strain evidence="1 2">Gxj-6</strain>
    </source>
</reference>
<name>A0A5J5K7F2_9ACTN</name>
<comment type="caution">
    <text evidence="1">The sequence shown here is derived from an EMBL/GenBank/DDBJ whole genome shotgun (WGS) entry which is preliminary data.</text>
</comment>
<sequence length="149" mass="16978">MPELTGEPRRTAAEILALWPSGTVTVDSGYFGGQLFMVLKEWEDALLAEPPAPTPEDLEEDFGEEEWYEYQENERRIPLHLATDEWIPIEIAERFGVPDGGCGMDYWPAEYCYPIEKQAEIEQALRDLGLTVVRGSLGYDGAFLNRWHP</sequence>
<keyword evidence="2" id="KW-1185">Reference proteome</keyword>